<accession>A0A4Y1R7G3</accession>
<sequence length="168" mass="18943">MSRFSVAWYPIYRIPELNFRASFLTYHSLGHFAQRPFPTDASNEHTSRIHSPVLGLQSYNALGEGWFDPKIPTASNSAEILKERLRTLEANAIRFGRGCVFKDKVMFHIKCPSATGGLISMAHFLYQALTKSQETCEIHGCKRRVGCLSISLLSLCPLFMDRRASAET</sequence>
<name>A0A4Y1R7G3_PRUDU</name>
<reference evidence="1" key="1">
    <citation type="journal article" date="2019" name="Science">
        <title>Mutation of a bHLH transcription factor allowed almond domestication.</title>
        <authorList>
            <person name="Sanchez-Perez R."/>
            <person name="Pavan S."/>
            <person name="Mazzeo R."/>
            <person name="Moldovan C."/>
            <person name="Aiese Cigliano R."/>
            <person name="Del Cueto J."/>
            <person name="Ricciardi F."/>
            <person name="Lotti C."/>
            <person name="Ricciardi L."/>
            <person name="Dicenta F."/>
            <person name="Lopez-Marques R.L."/>
            <person name="Lindberg Moller B."/>
        </authorList>
    </citation>
    <scope>NUCLEOTIDE SEQUENCE</scope>
</reference>
<dbReference type="InterPro" id="IPR008507">
    <property type="entry name" value="DUF789"/>
</dbReference>
<dbReference type="AlphaFoldDB" id="A0A4Y1R7G3"/>
<dbReference type="EMBL" id="AP019299">
    <property type="protein sequence ID" value="BBH00062.1"/>
    <property type="molecule type" value="Genomic_DNA"/>
</dbReference>
<evidence type="ECO:0000313" key="1">
    <source>
        <dbReference type="EMBL" id="BBH00062.1"/>
    </source>
</evidence>
<gene>
    <name evidence="1" type="ORF">Prudu_009964</name>
</gene>
<protein>
    <submittedName>
        <fullName evidence="1">Uncharacterized protein</fullName>
    </submittedName>
</protein>
<proteinExistence type="predicted"/>
<dbReference type="PANTHER" id="PTHR32010">
    <property type="entry name" value="PHOTOSYSTEM II STABILITY/ASSEMBLY FACTOR HCF136, CHLOROPLASTIC"/>
    <property type="match status" value="1"/>
</dbReference>
<dbReference type="Pfam" id="PF05623">
    <property type="entry name" value="DUF789"/>
    <property type="match status" value="1"/>
</dbReference>
<organism evidence="1">
    <name type="scientific">Prunus dulcis</name>
    <name type="common">Almond</name>
    <name type="synonym">Amygdalus dulcis</name>
    <dbReference type="NCBI Taxonomy" id="3755"/>
    <lineage>
        <taxon>Eukaryota</taxon>
        <taxon>Viridiplantae</taxon>
        <taxon>Streptophyta</taxon>
        <taxon>Embryophyta</taxon>
        <taxon>Tracheophyta</taxon>
        <taxon>Spermatophyta</taxon>
        <taxon>Magnoliopsida</taxon>
        <taxon>eudicotyledons</taxon>
        <taxon>Gunneridae</taxon>
        <taxon>Pentapetalae</taxon>
        <taxon>rosids</taxon>
        <taxon>fabids</taxon>
        <taxon>Rosales</taxon>
        <taxon>Rosaceae</taxon>
        <taxon>Amygdaloideae</taxon>
        <taxon>Amygdaleae</taxon>
        <taxon>Prunus</taxon>
    </lineage>
</organism>
<dbReference type="PANTHER" id="PTHR32010:SF23">
    <property type="entry name" value="IG-LIKE DOMAIN-CONTAINING PROTEIN"/>
    <property type="match status" value="1"/>
</dbReference>